<organism evidence="1">
    <name type="scientific">Staphylococcus xylosus</name>
    <dbReference type="NCBI Taxonomy" id="1288"/>
    <lineage>
        <taxon>Bacteria</taxon>
        <taxon>Bacillati</taxon>
        <taxon>Bacillota</taxon>
        <taxon>Bacilli</taxon>
        <taxon>Bacillales</taxon>
        <taxon>Staphylococcaceae</taxon>
        <taxon>Staphylococcus</taxon>
    </lineage>
</organism>
<name>A0A939NH88_STAXY</name>
<protein>
    <submittedName>
        <fullName evidence="1">Uncharacterized protein</fullName>
    </submittedName>
</protein>
<sequence length="57" mass="6613">MGKSVIATHEFLKEKDRLELKAEIPTYFKFVEADLWFNAYEAIGFSGTNELNLEMLL</sequence>
<dbReference type="AlphaFoldDB" id="A0A939NH88"/>
<gene>
    <name evidence="1" type="ORF">J4710_11455</name>
</gene>
<evidence type="ECO:0000313" key="1">
    <source>
        <dbReference type="EMBL" id="MBO1920068.1"/>
    </source>
</evidence>
<comment type="caution">
    <text evidence="1">The sequence shown here is derived from an EMBL/GenBank/DDBJ whole genome shotgun (WGS) entry which is preliminary data.</text>
</comment>
<dbReference type="EMBL" id="JAGETT010000111">
    <property type="protein sequence ID" value="MBO1920068.1"/>
    <property type="molecule type" value="Genomic_DNA"/>
</dbReference>
<reference evidence="1" key="1">
    <citation type="submission" date="2021-03" db="EMBL/GenBank/DDBJ databases">
        <title>Molecular epidemiology and mechanisms of colistin and carbapenem resistance in Enterobacteriaceae from clinical isolates, the environment and porcine samples in Pretoria, South Africa.</title>
        <authorList>
            <person name="Bogoshi D."/>
            <person name="Mbelle N.M."/>
            <person name="Naidoo V."/>
            <person name="Osei Sekyere J."/>
        </authorList>
    </citation>
    <scope>NUCLEOTIDE SEQUENCE</scope>
    <source>
        <strain evidence="1">ESB009</strain>
    </source>
</reference>
<proteinExistence type="predicted"/>
<accession>A0A939NH88</accession>